<dbReference type="PANTHER" id="PTHR40469">
    <property type="entry name" value="SECRETED GLYCOSYL HYDROLASE"/>
    <property type="match status" value="1"/>
</dbReference>
<dbReference type="RefSeq" id="WP_209972933.1">
    <property type="nucleotide sequence ID" value="NZ_JAGGLB010000012.1"/>
</dbReference>
<keyword evidence="2" id="KW-0315">Glutamine amidotransferase</keyword>
<evidence type="ECO:0000259" key="1">
    <source>
        <dbReference type="Pfam" id="PF06283"/>
    </source>
</evidence>
<protein>
    <submittedName>
        <fullName evidence="2">Type 1 glutamine amidotransferase</fullName>
    </submittedName>
</protein>
<keyword evidence="3" id="KW-1185">Reference proteome</keyword>
<accession>A0ABS4IX85</accession>
<name>A0ABS4IX85_9BACL</name>
<reference evidence="2 3" key="1">
    <citation type="submission" date="2021-03" db="EMBL/GenBank/DDBJ databases">
        <title>Genomic Encyclopedia of Type Strains, Phase IV (KMG-IV): sequencing the most valuable type-strain genomes for metagenomic binning, comparative biology and taxonomic classification.</title>
        <authorList>
            <person name="Goeker M."/>
        </authorList>
    </citation>
    <scope>NUCLEOTIDE SEQUENCE [LARGE SCALE GENOMIC DNA]</scope>
    <source>
        <strain evidence="2 3">DSM 26048</strain>
    </source>
</reference>
<comment type="caution">
    <text evidence="2">The sequence shown here is derived from an EMBL/GenBank/DDBJ whole genome shotgun (WGS) entry which is preliminary data.</text>
</comment>
<proteinExistence type="predicted"/>
<dbReference type="Pfam" id="PF06283">
    <property type="entry name" value="ThuA"/>
    <property type="match status" value="2"/>
</dbReference>
<dbReference type="InterPro" id="IPR029062">
    <property type="entry name" value="Class_I_gatase-like"/>
</dbReference>
<feature type="domain" description="ThuA-like" evidence="1">
    <location>
        <begin position="56"/>
        <end position="242"/>
    </location>
</feature>
<gene>
    <name evidence="2" type="ORF">J2Z66_003803</name>
</gene>
<sequence>MKAKKIVILACDPSHPADFHEYEKTAQLFKVALEHSNVGGQVKVEYYAKGWPDDETTFETTDLIVAYTDGRDGDLSKDVPFVLDGRMQKMERWMKRGCGLMLIHFSTFFTREEGQRIMNWAGGYFEWEDEQGERNWYSRIDTGQRFQLSQEVHPITEGVSPDLYLNDEVYFQLRFGTGDERLIPIGCVPEFADEQNPLANVIAWAVEREDGGRGFGTTIGHAYRLWKDENYRRLTLNAIVWTVGLEVPAGGVRSRFYSDEELNQALIGVSGLERSHVVSEQIRVLLLSGNEHHKWHHWEETMPAIIEALEEDPRVKVDVILQANELAELDLARYDAIVLNYCNWHDPQGLLEKSKSNLLRYLDNSGGLAVLHFSNGSFHFSLPDAGASDWPEFRSIVPRVWNHQGSSGHDHYDFMDVQPLDTNHPIVAGIPPFTIKDELYFNQEGDAPVEVLCSAHSKVTGQEEPLVWLHTYKSARVFQSLLGHSAEAYAAPEARTLLRRGVLWAARRDY</sequence>
<evidence type="ECO:0000313" key="2">
    <source>
        <dbReference type="EMBL" id="MBP1992195.1"/>
    </source>
</evidence>
<dbReference type="Gene3D" id="3.40.50.880">
    <property type="match status" value="2"/>
</dbReference>
<dbReference type="Proteomes" id="UP001519287">
    <property type="component" value="Unassembled WGS sequence"/>
</dbReference>
<evidence type="ECO:0000313" key="3">
    <source>
        <dbReference type="Proteomes" id="UP001519287"/>
    </source>
</evidence>
<organism evidence="2 3">
    <name type="scientific">Paenibacillus eucommiae</name>
    <dbReference type="NCBI Taxonomy" id="1355755"/>
    <lineage>
        <taxon>Bacteria</taxon>
        <taxon>Bacillati</taxon>
        <taxon>Bacillota</taxon>
        <taxon>Bacilli</taxon>
        <taxon>Bacillales</taxon>
        <taxon>Paenibacillaceae</taxon>
        <taxon>Paenibacillus</taxon>
    </lineage>
</organism>
<dbReference type="EMBL" id="JAGGLB010000012">
    <property type="protein sequence ID" value="MBP1992195.1"/>
    <property type="molecule type" value="Genomic_DNA"/>
</dbReference>
<dbReference type="InterPro" id="IPR029010">
    <property type="entry name" value="ThuA-like"/>
</dbReference>
<dbReference type="SUPFAM" id="SSF52317">
    <property type="entry name" value="Class I glutamine amidotransferase-like"/>
    <property type="match status" value="2"/>
</dbReference>
<dbReference type="PANTHER" id="PTHR40469:SF2">
    <property type="entry name" value="GALACTOSE-BINDING DOMAIN-LIKE SUPERFAMILY PROTEIN"/>
    <property type="match status" value="1"/>
</dbReference>
<feature type="domain" description="ThuA-like" evidence="1">
    <location>
        <begin position="283"/>
        <end position="505"/>
    </location>
</feature>